<dbReference type="OrthoDB" id="447290at2759"/>
<dbReference type="GO" id="GO:0009982">
    <property type="term" value="F:pseudouridine synthase activity"/>
    <property type="evidence" value="ECO:0007669"/>
    <property type="project" value="InterPro"/>
</dbReference>
<evidence type="ECO:0000313" key="3">
    <source>
        <dbReference type="Proteomes" id="UP000270094"/>
    </source>
</evidence>
<keyword evidence="1" id="KW-0819">tRNA processing</keyword>
<evidence type="ECO:0000256" key="1">
    <source>
        <dbReference type="ARBA" id="ARBA00022694"/>
    </source>
</evidence>
<dbReference type="GO" id="GO:0008033">
    <property type="term" value="P:tRNA processing"/>
    <property type="evidence" value="ECO:0007669"/>
    <property type="project" value="UniProtKB-KW"/>
</dbReference>
<sequence length="203" mass="23068">MLSLKVVSRRIAEKGTVVLPDDLGKDGQKLADDASIFDVYIPLPGENASYVKNYVCEWYQEMLKEDGLSYSSFSSLEDRFALGETSRAMLICPKDVEWKFMRYSEARAHLQNGITTRAIDESKMVGDLMALQVQFSLPSGCYATVALRQITGTDMGKRSMKSFNLFYARDFIFLALSVCRLKLNQQGMALFTWKRMSKKPHLK</sequence>
<dbReference type="PANTHER" id="PTHR13326:SF31">
    <property type="entry name" value="PSEUDOURIDYLATE SYNTHASE 7 HOMOLOG"/>
    <property type="match status" value="1"/>
</dbReference>
<protein>
    <recommendedName>
        <fullName evidence="4">TRUD domain-containing protein</fullName>
    </recommendedName>
</protein>
<dbReference type="InterPro" id="IPR020103">
    <property type="entry name" value="PsdUridine_synth_cat_dom_sf"/>
</dbReference>
<dbReference type="GO" id="GO:0001522">
    <property type="term" value="P:pseudouridine synthesis"/>
    <property type="evidence" value="ECO:0007669"/>
    <property type="project" value="InterPro"/>
</dbReference>
<evidence type="ECO:0000313" key="2">
    <source>
        <dbReference type="EMBL" id="VDM73502.1"/>
    </source>
</evidence>
<name>A0A3P7L221_STRVU</name>
<dbReference type="Gene3D" id="3.30.2350.20">
    <property type="entry name" value="TruD, catalytic domain"/>
    <property type="match status" value="1"/>
</dbReference>
<dbReference type="SUPFAM" id="SSF55120">
    <property type="entry name" value="Pseudouridine synthase"/>
    <property type="match status" value="1"/>
</dbReference>
<dbReference type="InterPro" id="IPR042214">
    <property type="entry name" value="TruD_catalytic"/>
</dbReference>
<dbReference type="PANTHER" id="PTHR13326">
    <property type="entry name" value="TRNA PSEUDOURIDINE SYNTHASE D"/>
    <property type="match status" value="1"/>
</dbReference>
<dbReference type="InterPro" id="IPR001656">
    <property type="entry name" value="PsdUridine_synth_TruD"/>
</dbReference>
<proteinExistence type="predicted"/>
<dbReference type="Pfam" id="PF01142">
    <property type="entry name" value="TruD"/>
    <property type="match status" value="1"/>
</dbReference>
<reference evidence="2 3" key="1">
    <citation type="submission" date="2018-11" db="EMBL/GenBank/DDBJ databases">
        <authorList>
            <consortium name="Pathogen Informatics"/>
        </authorList>
    </citation>
    <scope>NUCLEOTIDE SEQUENCE [LARGE SCALE GENOMIC DNA]</scope>
</reference>
<gene>
    <name evidence="2" type="ORF">SVUK_LOCUS8500</name>
</gene>
<accession>A0A3P7L221</accession>
<dbReference type="AlphaFoldDB" id="A0A3P7L221"/>
<organism evidence="2 3">
    <name type="scientific">Strongylus vulgaris</name>
    <name type="common">Blood worm</name>
    <dbReference type="NCBI Taxonomy" id="40348"/>
    <lineage>
        <taxon>Eukaryota</taxon>
        <taxon>Metazoa</taxon>
        <taxon>Ecdysozoa</taxon>
        <taxon>Nematoda</taxon>
        <taxon>Chromadorea</taxon>
        <taxon>Rhabditida</taxon>
        <taxon>Rhabditina</taxon>
        <taxon>Rhabditomorpha</taxon>
        <taxon>Strongyloidea</taxon>
        <taxon>Strongylidae</taxon>
        <taxon>Strongylus</taxon>
    </lineage>
</organism>
<dbReference type="GO" id="GO:0005634">
    <property type="term" value="C:nucleus"/>
    <property type="evidence" value="ECO:0007669"/>
    <property type="project" value="TreeGrafter"/>
</dbReference>
<dbReference type="GO" id="GO:0003723">
    <property type="term" value="F:RNA binding"/>
    <property type="evidence" value="ECO:0007669"/>
    <property type="project" value="InterPro"/>
</dbReference>
<dbReference type="Proteomes" id="UP000270094">
    <property type="component" value="Unassembled WGS sequence"/>
</dbReference>
<evidence type="ECO:0008006" key="4">
    <source>
        <dbReference type="Google" id="ProtNLM"/>
    </source>
</evidence>
<dbReference type="EMBL" id="UYYB01031027">
    <property type="protein sequence ID" value="VDM73502.1"/>
    <property type="molecule type" value="Genomic_DNA"/>
</dbReference>
<keyword evidence="3" id="KW-1185">Reference proteome</keyword>